<feature type="region of interest" description="Disordered" evidence="3">
    <location>
        <begin position="1"/>
        <end position="46"/>
    </location>
</feature>
<dbReference type="GO" id="GO:0008206">
    <property type="term" value="P:bile acid metabolic process"/>
    <property type="evidence" value="ECO:0007669"/>
    <property type="project" value="UniProtKB-ARBA"/>
</dbReference>
<reference evidence="4 5" key="1">
    <citation type="submission" date="2016-10" db="EMBL/GenBank/DDBJ databases">
        <authorList>
            <person name="de Groot N.N."/>
        </authorList>
    </citation>
    <scope>NUCLEOTIDE SEQUENCE [LARGE SCALE GENOMIC DNA]</scope>
    <source>
        <strain evidence="4 5">DSM 21771</strain>
    </source>
</reference>
<comment type="similarity">
    <text evidence="1">Belongs to the short-chain dehydrogenases/reductases (SDR) family.</text>
</comment>
<dbReference type="Pfam" id="PF13561">
    <property type="entry name" value="adh_short_C2"/>
    <property type="match status" value="1"/>
</dbReference>
<dbReference type="PANTHER" id="PTHR48107:SF16">
    <property type="entry name" value="NADPH-DEPENDENT ALDEHYDE REDUCTASE 1, CHLOROPLASTIC"/>
    <property type="match status" value="1"/>
</dbReference>
<dbReference type="AlphaFoldDB" id="A0A1G8RXH3"/>
<accession>A0A1G8RXH3</accession>
<dbReference type="OrthoDB" id="9803333at2"/>
<protein>
    <submittedName>
        <fullName evidence="4">NAD(P)-dependent dehydrogenase, short-chain alcohol dehydrogenase family</fullName>
    </submittedName>
</protein>
<dbReference type="Gene3D" id="3.40.50.720">
    <property type="entry name" value="NAD(P)-binding Rossmann-like Domain"/>
    <property type="match status" value="1"/>
</dbReference>
<dbReference type="InterPro" id="IPR002347">
    <property type="entry name" value="SDR_fam"/>
</dbReference>
<evidence type="ECO:0000256" key="1">
    <source>
        <dbReference type="ARBA" id="ARBA00006484"/>
    </source>
</evidence>
<keyword evidence="2" id="KW-0560">Oxidoreductase</keyword>
<dbReference type="PROSITE" id="PS00061">
    <property type="entry name" value="ADH_SHORT"/>
    <property type="match status" value="1"/>
</dbReference>
<gene>
    <name evidence="4" type="ORF">SAMN04488123_1219</name>
</gene>
<dbReference type="PRINTS" id="PR00081">
    <property type="entry name" value="GDHRDH"/>
</dbReference>
<name>A0A1G8RXH3_9BACI</name>
<dbReference type="InterPro" id="IPR020904">
    <property type="entry name" value="Sc_DH/Rdtase_CS"/>
</dbReference>
<evidence type="ECO:0000256" key="3">
    <source>
        <dbReference type="SAM" id="MobiDB-lite"/>
    </source>
</evidence>
<evidence type="ECO:0000313" key="4">
    <source>
        <dbReference type="EMBL" id="SDJ21641.1"/>
    </source>
</evidence>
<evidence type="ECO:0000313" key="5">
    <source>
        <dbReference type="Proteomes" id="UP000198853"/>
    </source>
</evidence>
<keyword evidence="5" id="KW-1185">Reference proteome</keyword>
<dbReference type="PRINTS" id="PR00080">
    <property type="entry name" value="SDRFAMILY"/>
</dbReference>
<feature type="compositionally biased region" description="Basic and acidic residues" evidence="3">
    <location>
        <begin position="1"/>
        <end position="11"/>
    </location>
</feature>
<dbReference type="Proteomes" id="UP000198853">
    <property type="component" value="Unassembled WGS sequence"/>
</dbReference>
<sequence length="294" mass="31861">MREVCSIDPRDMQVGSTPRQRQDKQPGIESEMQPKPAQPTDYKGTGKLTGKASLITGGDSGIGRAVAILYAKEGADVAISYLDEHGDAEETQKMVEAEGRKCLLLPGDIKEESHCQDLVEKTVAEFGKLNILVNNAAIQYVRDDVLDISSEQFEDVFRVNFFSQFYLTKAAVRHMQAGDSIIATSSINAYRGNPIFMDYSATKGAVTSFIRSIAQSLADKGIRANSVAPGPVWTPLIPSSFDEAGVENFGQGGLINRPGQPSEHAWPYVMLAADESSYMTGQAIHINGGDYTSS</sequence>
<dbReference type="EMBL" id="FNEN01000021">
    <property type="protein sequence ID" value="SDJ21641.1"/>
    <property type="molecule type" value="Genomic_DNA"/>
</dbReference>
<dbReference type="PANTHER" id="PTHR48107">
    <property type="entry name" value="NADPH-DEPENDENT ALDEHYDE REDUCTASE-LIKE PROTEIN, CHLOROPLASTIC-RELATED"/>
    <property type="match status" value="1"/>
</dbReference>
<proteinExistence type="inferred from homology"/>
<dbReference type="FunFam" id="3.40.50.720:FF:000084">
    <property type="entry name" value="Short-chain dehydrogenase reductase"/>
    <property type="match status" value="1"/>
</dbReference>
<dbReference type="InterPro" id="IPR036291">
    <property type="entry name" value="NAD(P)-bd_dom_sf"/>
</dbReference>
<dbReference type="SUPFAM" id="SSF51735">
    <property type="entry name" value="NAD(P)-binding Rossmann-fold domains"/>
    <property type="match status" value="1"/>
</dbReference>
<organism evidence="4 5">
    <name type="scientific">Natribacillus halophilus</name>
    <dbReference type="NCBI Taxonomy" id="549003"/>
    <lineage>
        <taxon>Bacteria</taxon>
        <taxon>Bacillati</taxon>
        <taxon>Bacillota</taxon>
        <taxon>Bacilli</taxon>
        <taxon>Bacillales</taxon>
        <taxon>Bacillaceae</taxon>
        <taxon>Natribacillus</taxon>
    </lineage>
</organism>
<dbReference type="GO" id="GO:0016614">
    <property type="term" value="F:oxidoreductase activity, acting on CH-OH group of donors"/>
    <property type="evidence" value="ECO:0007669"/>
    <property type="project" value="UniProtKB-ARBA"/>
</dbReference>
<evidence type="ECO:0000256" key="2">
    <source>
        <dbReference type="ARBA" id="ARBA00023002"/>
    </source>
</evidence>
<dbReference type="NCBIfam" id="NF005214">
    <property type="entry name" value="PRK06701.1"/>
    <property type="match status" value="1"/>
</dbReference>